<dbReference type="Proteomes" id="UP000051870">
    <property type="component" value="Unassembled WGS sequence"/>
</dbReference>
<protein>
    <recommendedName>
        <fullName evidence="4">Integrase</fullName>
    </recommendedName>
</protein>
<evidence type="ECO:0008006" key="4">
    <source>
        <dbReference type="Google" id="ProtNLM"/>
    </source>
</evidence>
<dbReference type="GeneID" id="83881426"/>
<dbReference type="STRING" id="1715693.PH7735_02403"/>
<name>A0A0P1IJE0_9RHOB</name>
<dbReference type="RefSeq" id="WP_058311580.1">
    <property type="nucleotide sequence ID" value="NZ_CYTW01000002.1"/>
</dbReference>
<sequence>MSKVVVFIPQNDTDGARNLRDFVSFARDELTLFEDQGGFLVDKWEYKSGIHKTSVQFSQAKMQKRNLGQRENVPFEQPFMDFAKAYIRTHLTKRLTTAITKNINALRYVYAALVEIHGIPDILKLDGIVQGKAVELIEANGRMGPAALYRFGQALEKLYDDVRVNKIVIDLPIWRNPWSRPRERSMGTSEKDKKWQEERCPSMHEMMCVMDAFNRAETVPDKYATSLIIMLIFAPGRVSELNHLTHDCLTIEEYEESGETKRRMGVRWHSAKGYGETVKWVPKVMEPVVEMAIGRLREISEEPRKAAAFYNENESGFFVHERCLTSSDFNQCGPLNGYQINAALGLTAPPKVSDASLKNTENIPKSIALGTNFGSPELNKHFWDHVVGQESITYEDLGDLARRMLPRDFPNISGTQIKLKDSLVVTWEFATNRQYKTRPYKLVVPTFASEFVNHALARRHNKSGGRSASIFDIFDLKNEDGSEVRLTSHQLRVWLSTNAERGNMESLELAQWAGRLRIDDNRHYDLRTPAEREQQEREVLDLLPASQSALQQAKLNGPVSYEALGHKDRLGMAEITKWGFCEHDFAMEPCTKGGNCLTCKEHCVIKGLSDNLEKIRLEEKLVEAEFDRAREAEGLNYFGASRWVDHLGYRLALIRTQRLRLEDPETPEGSIIRIPDEYDTSQTKRALQNAGYETEIVDLADEKLSDDYLRGLLSI</sequence>
<gene>
    <name evidence="2" type="ORF">PH7735_02403</name>
</gene>
<reference evidence="3" key="1">
    <citation type="submission" date="2015-09" db="EMBL/GenBank/DDBJ databases">
        <authorList>
            <person name="Rodrigo-Torres Lidia"/>
            <person name="Arahal R.David."/>
        </authorList>
    </citation>
    <scope>NUCLEOTIDE SEQUENCE [LARGE SCALE GENOMIC DNA]</scope>
    <source>
        <strain evidence="3">CECT 7735</strain>
    </source>
</reference>
<feature type="coiled-coil region" evidence="1">
    <location>
        <begin position="605"/>
        <end position="632"/>
    </location>
</feature>
<proteinExistence type="predicted"/>
<accession>A0A0P1IJE0</accession>
<evidence type="ECO:0000313" key="2">
    <source>
        <dbReference type="EMBL" id="CUK01025.1"/>
    </source>
</evidence>
<dbReference type="EMBL" id="CYTW01000002">
    <property type="protein sequence ID" value="CUK01025.1"/>
    <property type="molecule type" value="Genomic_DNA"/>
</dbReference>
<dbReference type="AlphaFoldDB" id="A0A0P1IJE0"/>
<organism evidence="2 3">
    <name type="scientific">Shimia thalassica</name>
    <dbReference type="NCBI Taxonomy" id="1715693"/>
    <lineage>
        <taxon>Bacteria</taxon>
        <taxon>Pseudomonadati</taxon>
        <taxon>Pseudomonadota</taxon>
        <taxon>Alphaproteobacteria</taxon>
        <taxon>Rhodobacterales</taxon>
        <taxon>Roseobacteraceae</taxon>
    </lineage>
</organism>
<keyword evidence="1" id="KW-0175">Coiled coil</keyword>
<evidence type="ECO:0000313" key="3">
    <source>
        <dbReference type="Proteomes" id="UP000051870"/>
    </source>
</evidence>
<evidence type="ECO:0000256" key="1">
    <source>
        <dbReference type="SAM" id="Coils"/>
    </source>
</evidence>
<keyword evidence="3" id="KW-1185">Reference proteome</keyword>